<keyword evidence="1" id="KW-1133">Transmembrane helix</keyword>
<feature type="transmembrane region" description="Helical" evidence="1">
    <location>
        <begin position="142"/>
        <end position="161"/>
    </location>
</feature>
<sequence length="312" mass="34922">MKRNLPGIGIVVLFAVMLISPKAVFNGASEGLLLWFQIILPTLFPFIIITNLLLSTDSIHYISNAVGAVLCRLFKVSENGSFAVIVGFLCGYPMGAKVTADLITSGYVTREEGRYLLSFCNNTSPVFILNFIVWKTLRREELLVPSLLILLGTPMLMSLIFRRFYLKGRRQFEYPDMKKEAKDEKTDWNFRIMDTCIMDSFETITKVGGYIILFSVILELVRSIPWQIPAVTWLLPSLEVTNGIVLIGKSALPLTVQYPAILALTSFGGFCAVAQTQCMIQKTSLSILPYTIEKLATAMVTSLFAFLYITFC</sequence>
<protein>
    <submittedName>
        <fullName evidence="2">Transporter</fullName>
    </submittedName>
</protein>
<organism evidence="2 3">
    <name type="scientific">Faecalicatena faecalis</name>
    <dbReference type="NCBI Taxonomy" id="2726362"/>
    <lineage>
        <taxon>Bacteria</taxon>
        <taxon>Bacillati</taxon>
        <taxon>Bacillota</taxon>
        <taxon>Clostridia</taxon>
        <taxon>Lachnospirales</taxon>
        <taxon>Lachnospiraceae</taxon>
        <taxon>Faecalicatena</taxon>
    </lineage>
</organism>
<feature type="transmembrane region" description="Helical" evidence="1">
    <location>
        <begin position="256"/>
        <end position="274"/>
    </location>
</feature>
<feature type="transmembrane region" description="Helical" evidence="1">
    <location>
        <begin position="115"/>
        <end position="136"/>
    </location>
</feature>
<evidence type="ECO:0000313" key="2">
    <source>
        <dbReference type="EMBL" id="MBU3876718.1"/>
    </source>
</evidence>
<reference evidence="2 3" key="1">
    <citation type="submission" date="2021-06" db="EMBL/GenBank/DDBJ databases">
        <title>Faecalicatena sp. nov. isolated from porcine feces.</title>
        <authorList>
            <person name="Oh B.S."/>
            <person name="Lee J.H."/>
        </authorList>
    </citation>
    <scope>NUCLEOTIDE SEQUENCE [LARGE SCALE GENOMIC DNA]</scope>
    <source>
        <strain evidence="2 3">AGMB00832</strain>
    </source>
</reference>
<feature type="transmembrane region" description="Helical" evidence="1">
    <location>
        <begin position="32"/>
        <end position="54"/>
    </location>
</feature>
<feature type="transmembrane region" description="Helical" evidence="1">
    <location>
        <begin position="6"/>
        <end position="25"/>
    </location>
</feature>
<keyword evidence="1" id="KW-0812">Transmembrane</keyword>
<accession>A0ABS6D534</accession>
<evidence type="ECO:0000256" key="1">
    <source>
        <dbReference type="SAM" id="Phobius"/>
    </source>
</evidence>
<comment type="caution">
    <text evidence="2">The sequence shown here is derived from an EMBL/GenBank/DDBJ whole genome shotgun (WGS) entry which is preliminary data.</text>
</comment>
<keyword evidence="1" id="KW-0472">Membrane</keyword>
<dbReference type="EMBL" id="JABACJ020000012">
    <property type="protein sequence ID" value="MBU3876718.1"/>
    <property type="molecule type" value="Genomic_DNA"/>
</dbReference>
<dbReference type="Proteomes" id="UP000723714">
    <property type="component" value="Unassembled WGS sequence"/>
</dbReference>
<keyword evidence="3" id="KW-1185">Reference proteome</keyword>
<proteinExistence type="predicted"/>
<evidence type="ECO:0000313" key="3">
    <source>
        <dbReference type="Proteomes" id="UP000723714"/>
    </source>
</evidence>
<name>A0ABS6D534_9FIRM</name>
<gene>
    <name evidence="2" type="ORF">HGO97_012970</name>
</gene>
<feature type="transmembrane region" description="Helical" evidence="1">
    <location>
        <begin position="207"/>
        <end position="228"/>
    </location>
</feature>
<dbReference type="RefSeq" id="WP_216242320.1">
    <property type="nucleotide sequence ID" value="NZ_JABACJ020000012.1"/>
</dbReference>
<feature type="transmembrane region" description="Helical" evidence="1">
    <location>
        <begin position="295"/>
        <end position="311"/>
    </location>
</feature>